<evidence type="ECO:0000259" key="12">
    <source>
        <dbReference type="PROSITE" id="PS50111"/>
    </source>
</evidence>
<comment type="subcellular location">
    <subcellularLocation>
        <location evidence="1">Cell membrane</location>
        <topology evidence="1">Multi-pass membrane protein</topology>
    </subcellularLocation>
</comment>
<dbReference type="FunFam" id="1.10.287.950:FF:000001">
    <property type="entry name" value="Methyl-accepting chemotaxis sensory transducer"/>
    <property type="match status" value="1"/>
</dbReference>
<evidence type="ECO:0000256" key="8">
    <source>
        <dbReference type="ARBA" id="ARBA00023224"/>
    </source>
</evidence>
<dbReference type="AlphaFoldDB" id="G0WPI9"/>
<dbReference type="GO" id="GO:0007165">
    <property type="term" value="P:signal transduction"/>
    <property type="evidence" value="ECO:0007669"/>
    <property type="project" value="UniProtKB-KW"/>
</dbReference>
<evidence type="ECO:0000256" key="11">
    <source>
        <dbReference type="SAM" id="Phobius"/>
    </source>
</evidence>
<evidence type="ECO:0000313" key="15">
    <source>
        <dbReference type="Proteomes" id="UP000006503"/>
    </source>
</evidence>
<feature type="domain" description="Methyl-accepting transducer" evidence="12">
    <location>
        <begin position="280"/>
        <end position="516"/>
    </location>
</feature>
<dbReference type="Pfam" id="PF00672">
    <property type="entry name" value="HAMP"/>
    <property type="match status" value="1"/>
</dbReference>
<accession>G0WPI9</accession>
<keyword evidence="5 11" id="KW-0812">Transmembrane</keyword>
<sequence>MSGWLARFSIKTRLIGLLVLLASMAVGLPMAGLNGMRTSNAVIDRLYNNMLLPIDKLGDINNHMHNARAQLLLALQHEPGSAFEKAHDHPSSMHFDRVDKSVSIIRERLSDYQRIPMSKEQQRLSTELQNKLSDYLDNGVLPTLNAMRQGDYAGGNQILLTRLDPAFMTTYASLRTLIESEASAAELSFQNADKQFERLVEMIGLALVVALSLVTVTALATVPSITKGVRELQVGGQQLADGNLGYRVTYQGRDELGEISSAFNEMASRFHHTFQELAGAVEQLAAAAEQTAQASSQTSDGIRRQQLETDLIATAMNEMSATVQDVAGNAASAARAAQEADQQSESGMRVVHQTIASIDSLASEVEHAATVIHELEADSAGISSVVDVIRSITEQTNLLALNAAIEAAHAGEHGRGFAVVADEVRSLASRTQQSANEIQAMIEKLQSGANRAVAVMESSCSKAQAGKQQVASAGHMLEQISNAVATINDMNAMIASAAEEQSSVAEEISRNVTNVSQIAEKTSEASRQNVATSTQLASLASQLQRLMHMFRL</sequence>
<geneLocation type="plasmid" evidence="14 15">
    <name>pGRT1</name>
</geneLocation>
<dbReference type="InterPro" id="IPR003660">
    <property type="entry name" value="HAMP_dom"/>
</dbReference>
<keyword evidence="14" id="KW-0614">Plasmid</keyword>
<reference evidence="15" key="2">
    <citation type="journal article" date="2013" name="Microb. Biotechnol.">
        <title>Metabolic potential of the organic-solvent tolerant Pseudomonas putida DOT-T1E deduced from its annotated genome.</title>
        <authorList>
            <person name="Udaondo Z."/>
            <person name="Molina L."/>
            <person name="Daniels C."/>
            <person name="Gomez M.J."/>
            <person name="Molina-Henares M.A."/>
            <person name="Matilla M.A."/>
            <person name="Roca A."/>
            <person name="Fernandez M."/>
            <person name="Duque E."/>
            <person name="Segura A."/>
            <person name="Ramos J.L."/>
        </authorList>
    </citation>
    <scope>NUCLEOTIDE SEQUENCE [LARGE SCALE GENOMIC DNA]</scope>
    <source>
        <strain evidence="15">DOT-T1E</strain>
        <plasmid>Plasmid pGRT1</plasmid>
    </source>
</reference>
<evidence type="ECO:0000256" key="1">
    <source>
        <dbReference type="ARBA" id="ARBA00004651"/>
    </source>
</evidence>
<keyword evidence="6 11" id="KW-1133">Transmembrane helix</keyword>
<evidence type="ECO:0000256" key="5">
    <source>
        <dbReference type="ARBA" id="ARBA00022692"/>
    </source>
</evidence>
<dbReference type="InterPro" id="IPR004089">
    <property type="entry name" value="MCPsignal_dom"/>
</dbReference>
<keyword evidence="4" id="KW-0145">Chemotaxis</keyword>
<keyword evidence="3" id="KW-0488">Methylation</keyword>
<dbReference type="PANTHER" id="PTHR32089:SF119">
    <property type="entry name" value="METHYL-ACCEPTING CHEMOTAXIS PROTEIN CTPL"/>
    <property type="match status" value="1"/>
</dbReference>
<dbReference type="PANTHER" id="PTHR32089">
    <property type="entry name" value="METHYL-ACCEPTING CHEMOTAXIS PROTEIN MCPB"/>
    <property type="match status" value="1"/>
</dbReference>
<dbReference type="SMART" id="SM00283">
    <property type="entry name" value="MA"/>
    <property type="match status" value="1"/>
</dbReference>
<evidence type="ECO:0000256" key="6">
    <source>
        <dbReference type="ARBA" id="ARBA00022989"/>
    </source>
</evidence>
<dbReference type="PROSITE" id="PS50111">
    <property type="entry name" value="CHEMOTAXIS_TRANSDUC_2"/>
    <property type="match status" value="1"/>
</dbReference>
<dbReference type="SUPFAM" id="SSF58104">
    <property type="entry name" value="Methyl-accepting chemotaxis protein (MCP) signaling domain"/>
    <property type="match status" value="1"/>
</dbReference>
<proteinExistence type="inferred from homology"/>
<reference evidence="14 15" key="1">
    <citation type="journal article" date="2011" name="Environ. Microbiol.">
        <title>The pGRT1 plasmid of Pseudomonas putida DOT-T1E encodes functions relevant for survival under harsh conditions in the environment.</title>
        <authorList>
            <person name="Molina L."/>
            <person name="Duque E."/>
            <person name="Gomez M.J."/>
            <person name="Krell T."/>
            <person name="Lacal J."/>
            <person name="Garcia-Puente A."/>
            <person name="Garcia V."/>
            <person name="Matilla M.A."/>
            <person name="Ramos J.L."/>
            <person name="Segura A."/>
        </authorList>
    </citation>
    <scope>NUCLEOTIDE SEQUENCE [LARGE SCALE GENOMIC DNA]</scope>
    <source>
        <strain evidence="14 15">DOT-T1E</strain>
        <plasmid evidence="15">Plasmid pGRT1</plasmid>
    </source>
</reference>
<dbReference type="EMBL" id="HM626202">
    <property type="protein sequence ID" value="AEK25459.1"/>
    <property type="molecule type" value="Genomic_DNA"/>
</dbReference>
<feature type="transmembrane region" description="Helical" evidence="11">
    <location>
        <begin position="202"/>
        <end position="222"/>
    </location>
</feature>
<evidence type="ECO:0000313" key="14">
    <source>
        <dbReference type="EMBL" id="AEK25459.1"/>
    </source>
</evidence>
<comment type="similarity">
    <text evidence="9">Belongs to the methyl-accepting chemotaxis (MCP) protein family.</text>
</comment>
<dbReference type="SMART" id="SM00304">
    <property type="entry name" value="HAMP"/>
    <property type="match status" value="2"/>
</dbReference>
<dbReference type="Pfam" id="PF00015">
    <property type="entry name" value="MCPsignal"/>
    <property type="match status" value="1"/>
</dbReference>
<keyword evidence="2" id="KW-1003">Cell membrane</keyword>
<dbReference type="GO" id="GO:0006935">
    <property type="term" value="P:chemotaxis"/>
    <property type="evidence" value="ECO:0007669"/>
    <property type="project" value="UniProtKB-KW"/>
</dbReference>
<dbReference type="GO" id="GO:0005886">
    <property type="term" value="C:plasma membrane"/>
    <property type="evidence" value="ECO:0007669"/>
    <property type="project" value="UniProtKB-SubCell"/>
</dbReference>
<dbReference type="Proteomes" id="UP000006503">
    <property type="component" value="Plasmid pGRT1"/>
</dbReference>
<dbReference type="CDD" id="cd06225">
    <property type="entry name" value="HAMP"/>
    <property type="match status" value="1"/>
</dbReference>
<keyword evidence="8 10" id="KW-0807">Transducer</keyword>
<dbReference type="SMR" id="G0WPI9"/>
<feature type="domain" description="HAMP" evidence="13">
    <location>
        <begin position="224"/>
        <end position="275"/>
    </location>
</feature>
<dbReference type="Pfam" id="PF02203">
    <property type="entry name" value="TarH"/>
    <property type="match status" value="1"/>
</dbReference>
<dbReference type="Gene3D" id="1.10.287.950">
    <property type="entry name" value="Methyl-accepting chemotaxis protein"/>
    <property type="match status" value="1"/>
</dbReference>
<evidence type="ECO:0000256" key="9">
    <source>
        <dbReference type="ARBA" id="ARBA00029447"/>
    </source>
</evidence>
<keyword evidence="7 11" id="KW-0472">Membrane</keyword>
<organism evidence="14 15">
    <name type="scientific">Pseudomonas putida (strain DOT-T1E)</name>
    <dbReference type="NCBI Taxonomy" id="1196325"/>
    <lineage>
        <taxon>Bacteria</taxon>
        <taxon>Pseudomonadati</taxon>
        <taxon>Pseudomonadota</taxon>
        <taxon>Gammaproteobacteria</taxon>
        <taxon>Pseudomonadales</taxon>
        <taxon>Pseudomonadaceae</taxon>
        <taxon>Pseudomonas</taxon>
    </lineage>
</organism>
<protein>
    <submittedName>
        <fullName evidence="14">Methyl-accepting chemotaxis protein, McpT-1</fullName>
    </submittedName>
</protein>
<evidence type="ECO:0000256" key="10">
    <source>
        <dbReference type="PROSITE-ProRule" id="PRU00284"/>
    </source>
</evidence>
<evidence type="ECO:0000256" key="4">
    <source>
        <dbReference type="ARBA" id="ARBA00022500"/>
    </source>
</evidence>
<name>G0WPI9_PSEPT</name>
<dbReference type="CDD" id="cd11386">
    <property type="entry name" value="MCP_signal"/>
    <property type="match status" value="1"/>
</dbReference>
<evidence type="ECO:0000259" key="13">
    <source>
        <dbReference type="PROSITE" id="PS50885"/>
    </source>
</evidence>
<dbReference type="PROSITE" id="PS50885">
    <property type="entry name" value="HAMP"/>
    <property type="match status" value="1"/>
</dbReference>
<evidence type="ECO:0000256" key="7">
    <source>
        <dbReference type="ARBA" id="ARBA00023136"/>
    </source>
</evidence>
<evidence type="ECO:0000256" key="3">
    <source>
        <dbReference type="ARBA" id="ARBA00022481"/>
    </source>
</evidence>
<evidence type="ECO:0000256" key="2">
    <source>
        <dbReference type="ARBA" id="ARBA00022475"/>
    </source>
</evidence>
<dbReference type="InterPro" id="IPR003122">
    <property type="entry name" value="Tar_rcpt_lig-bd"/>
</dbReference>